<dbReference type="EC" id="2.4.-.-" evidence="3"/>
<dbReference type="RefSeq" id="WP_309561450.1">
    <property type="nucleotide sequence ID" value="NZ_JAVJIU010000003.1"/>
</dbReference>
<sequence length="380" mass="43325">MKVLYIIDTINGSGAERSLVEITSNFENVTPVFVHIYPGEMLKEYLESKEIKVYSLNITKKYGYNEAVKRLVDIYKKEIPDLIHSTLYRSDMIARRLKKKFPEIPLVGSFVNNSYNPLRYTDKSLSLKLKLYFSYLQDRITAKKVDFFISNSETIKKAEGNALNIPQEKIKVIHRGRDPRRFTVVQSSKVKNLKDSLELHGKNVLVNVSRLIERKGQLDIIGIMPDIVKSFPNTVLLIAGHGSFREILEAEISNLGMEQHIKLLGRFGKIPELLKATDIFLYPSYAEGLPGALIEAMMAGKIIINSDIGENMECVGSNSSIVFPVGNTKTLKNKVFQVLNEVDSYRYLETRAKKLALERFDIKMIAKEYERTYSELINNG</sequence>
<dbReference type="GO" id="GO:0016757">
    <property type="term" value="F:glycosyltransferase activity"/>
    <property type="evidence" value="ECO:0007669"/>
    <property type="project" value="UniProtKB-KW"/>
</dbReference>
<evidence type="ECO:0000313" key="3">
    <source>
        <dbReference type="EMBL" id="MDR5590574.1"/>
    </source>
</evidence>
<comment type="caution">
    <text evidence="3">The sequence shown here is derived from an EMBL/GenBank/DDBJ whole genome shotgun (WGS) entry which is preliminary data.</text>
</comment>
<evidence type="ECO:0000259" key="1">
    <source>
        <dbReference type="Pfam" id="PF00534"/>
    </source>
</evidence>
<dbReference type="PANTHER" id="PTHR12526:SF630">
    <property type="entry name" value="GLYCOSYLTRANSFERASE"/>
    <property type="match status" value="1"/>
</dbReference>
<proteinExistence type="predicted"/>
<dbReference type="Gene3D" id="3.40.50.2000">
    <property type="entry name" value="Glycogen Phosphorylase B"/>
    <property type="match status" value="2"/>
</dbReference>
<reference evidence="4" key="1">
    <citation type="submission" date="2023-07" db="EMBL/GenBank/DDBJ databases">
        <title>Christiangramia sp. SM2212., a novel bacterium of the family Flavobacteriaceae isolated from the sea sediment.</title>
        <authorList>
            <person name="Wang J."/>
            <person name="Zhang X."/>
        </authorList>
    </citation>
    <scope>NUCLEOTIDE SEQUENCE [LARGE SCALE GENOMIC DNA]</scope>
    <source>
        <strain evidence="4">SM2212</strain>
    </source>
</reference>
<dbReference type="PANTHER" id="PTHR12526">
    <property type="entry name" value="GLYCOSYLTRANSFERASE"/>
    <property type="match status" value="1"/>
</dbReference>
<dbReference type="SUPFAM" id="SSF53756">
    <property type="entry name" value="UDP-Glycosyltransferase/glycogen phosphorylase"/>
    <property type="match status" value="1"/>
</dbReference>
<dbReference type="Pfam" id="PF13439">
    <property type="entry name" value="Glyco_transf_4"/>
    <property type="match status" value="1"/>
</dbReference>
<dbReference type="Proteomes" id="UP001257234">
    <property type="component" value="Unassembled WGS sequence"/>
</dbReference>
<dbReference type="EMBL" id="JAVJIU010000003">
    <property type="protein sequence ID" value="MDR5590574.1"/>
    <property type="molecule type" value="Genomic_DNA"/>
</dbReference>
<gene>
    <name evidence="3" type="ORF">RE431_07980</name>
</gene>
<keyword evidence="4" id="KW-1185">Reference proteome</keyword>
<name>A0ABU1ERF9_9FLAO</name>
<dbReference type="InterPro" id="IPR001296">
    <property type="entry name" value="Glyco_trans_1"/>
</dbReference>
<feature type="domain" description="Glycosyltransferase subfamily 4-like N-terminal" evidence="2">
    <location>
        <begin position="49"/>
        <end position="181"/>
    </location>
</feature>
<keyword evidence="3" id="KW-0808">Transferase</keyword>
<feature type="domain" description="Glycosyl transferase family 1" evidence="1">
    <location>
        <begin position="194"/>
        <end position="354"/>
    </location>
</feature>
<evidence type="ECO:0000313" key="4">
    <source>
        <dbReference type="Proteomes" id="UP001257234"/>
    </source>
</evidence>
<evidence type="ECO:0000259" key="2">
    <source>
        <dbReference type="Pfam" id="PF13439"/>
    </source>
</evidence>
<dbReference type="InterPro" id="IPR028098">
    <property type="entry name" value="Glyco_trans_4-like_N"/>
</dbReference>
<accession>A0ABU1ERF9</accession>
<protein>
    <submittedName>
        <fullName evidence="3">Glycosyltransferase</fullName>
        <ecNumber evidence="3">2.4.-.-</ecNumber>
    </submittedName>
</protein>
<keyword evidence="3" id="KW-0328">Glycosyltransferase</keyword>
<dbReference type="Pfam" id="PF00534">
    <property type="entry name" value="Glycos_transf_1"/>
    <property type="match status" value="1"/>
</dbReference>
<organism evidence="3 4">
    <name type="scientific">Christiangramia sediminicola</name>
    <dbReference type="NCBI Taxonomy" id="3073267"/>
    <lineage>
        <taxon>Bacteria</taxon>
        <taxon>Pseudomonadati</taxon>
        <taxon>Bacteroidota</taxon>
        <taxon>Flavobacteriia</taxon>
        <taxon>Flavobacteriales</taxon>
        <taxon>Flavobacteriaceae</taxon>
        <taxon>Christiangramia</taxon>
    </lineage>
</organism>